<reference evidence="2 3" key="1">
    <citation type="journal article" date="2016" name="Nat. Commun.">
        <title>Thousands of microbial genomes shed light on interconnected biogeochemical processes in an aquifer system.</title>
        <authorList>
            <person name="Anantharaman K."/>
            <person name="Brown C.T."/>
            <person name="Hug L.A."/>
            <person name="Sharon I."/>
            <person name="Castelle C.J."/>
            <person name="Probst A.J."/>
            <person name="Thomas B.C."/>
            <person name="Singh A."/>
            <person name="Wilkins M.J."/>
            <person name="Karaoz U."/>
            <person name="Brodie E.L."/>
            <person name="Williams K.H."/>
            <person name="Hubbard S.S."/>
            <person name="Banfield J.F."/>
        </authorList>
    </citation>
    <scope>NUCLEOTIDE SEQUENCE [LARGE SCALE GENOMIC DNA]</scope>
</reference>
<evidence type="ECO:0000256" key="1">
    <source>
        <dbReference type="SAM" id="MobiDB-lite"/>
    </source>
</evidence>
<sequence>MKASYLPRWLLILVILSLTVTLPRKASKLEAGGGGYTVCTTRYSKGGVESNITVYESPPSDGLYVRLNTTAQLGSVVTEGVRVNGETITGTLPVSATVYAWFSVTTPVVTTYTVTGEVHTAVVSSWTYTGTKQYTAWTLYYPLGTLDQDVVVYLNGDEIPCTPTAKVTECWPASNFVISAILYHGTQFSAYVATTVGPQNQLVEITVLKGYLEDKPYDVRVTGSYPPGGSAFERPKSETLWDVGVSWVGKYTSWYYVEYSGTFSSTIAKPTLYAAYKVGENQPFVYTPCVLDGHNDERPPAEVTPTPMATQTSTPTVAWTPTPAATPTPTHTPIPVIRICPVDGIELLPEVSWTKSEPNAGVFVEGEPFTLNRDTTIKVWAAVDDQAVIQRSALGGFADYWTDPFSPMPGQNLNWPSGWEHELKVTLPNGTYRFVGRDTHEGEGNRFGSLQIIGACGLPYDLFFPLVLK</sequence>
<organism evidence="2 3">
    <name type="scientific">candidate division WWE3 bacterium RIFCSPLOWO2_01_FULL_41_18</name>
    <dbReference type="NCBI Taxonomy" id="1802625"/>
    <lineage>
        <taxon>Bacteria</taxon>
        <taxon>Katanobacteria</taxon>
    </lineage>
</organism>
<name>A0A1F4VEI9_UNCKA</name>
<evidence type="ECO:0000313" key="2">
    <source>
        <dbReference type="EMBL" id="OGC55388.1"/>
    </source>
</evidence>
<feature type="compositionally biased region" description="Low complexity" evidence="1">
    <location>
        <begin position="309"/>
        <end position="323"/>
    </location>
</feature>
<evidence type="ECO:0000313" key="3">
    <source>
        <dbReference type="Proteomes" id="UP000176504"/>
    </source>
</evidence>
<protein>
    <submittedName>
        <fullName evidence="2">Uncharacterized protein</fullName>
    </submittedName>
</protein>
<accession>A0A1F4VEI9</accession>
<feature type="region of interest" description="Disordered" evidence="1">
    <location>
        <begin position="304"/>
        <end position="330"/>
    </location>
</feature>
<proteinExistence type="predicted"/>
<dbReference type="EMBL" id="MEVI01000002">
    <property type="protein sequence ID" value="OGC55388.1"/>
    <property type="molecule type" value="Genomic_DNA"/>
</dbReference>
<dbReference type="AlphaFoldDB" id="A0A1F4VEI9"/>
<dbReference type="Proteomes" id="UP000176504">
    <property type="component" value="Unassembled WGS sequence"/>
</dbReference>
<gene>
    <name evidence="2" type="ORF">A3A78_00315</name>
</gene>
<comment type="caution">
    <text evidence="2">The sequence shown here is derived from an EMBL/GenBank/DDBJ whole genome shotgun (WGS) entry which is preliminary data.</text>
</comment>